<dbReference type="RefSeq" id="WP_130851420.1">
    <property type="nucleotide sequence ID" value="NZ_UYIG01000024.1"/>
</dbReference>
<dbReference type="EMBL" id="UYIG01000024">
    <property type="protein sequence ID" value="VDG27516.1"/>
    <property type="molecule type" value="Genomic_DNA"/>
</dbReference>
<reference evidence="3 4" key="1">
    <citation type="submission" date="2018-11" db="EMBL/GenBank/DDBJ databases">
        <authorList>
            <person name="Wuyts S."/>
        </authorList>
    </citation>
    <scope>NUCLEOTIDE SEQUENCE [LARGE SCALE GENOMIC DNA]</scope>
    <source>
        <strain evidence="3">Lactobacillus mudanjiangensis AMBF249</strain>
    </source>
</reference>
<dbReference type="Proteomes" id="UP000289996">
    <property type="component" value="Unassembled WGS sequence"/>
</dbReference>
<dbReference type="PANTHER" id="PTHR34216">
    <property type="match status" value="1"/>
</dbReference>
<sequence length="297" mass="33799">MKRWKRKGLIWLLALLVVVAMGFTVKQNFQFNKGGNEDYALRPEDARAKNGIIIFCYHRILKNTAGVQLSKILSSNSQLHDFDVPLDQFAAQMKTLHEQHVKVISSAQMAQMKTSGKPIKGKYVVLTFDDIDRTTIDNAMPIMKKYHMPFTTFVITGNTGRYREGTQLATWSQIKAAKKSAGSLMTLGLHTHDMHYLTKKFTPIFDQPHEYQNFKRDFALSKRELKAHMGVTAKMFAYPYGSGPKRINNFLSKQHLTEGIATLDVGIVTDETAMNNLPRMIVNGNSWPSIKKWLTQN</sequence>
<evidence type="ECO:0000256" key="1">
    <source>
        <dbReference type="ARBA" id="ARBA00022729"/>
    </source>
</evidence>
<dbReference type="GO" id="GO:0016810">
    <property type="term" value="F:hydrolase activity, acting on carbon-nitrogen (but not peptide) bonds"/>
    <property type="evidence" value="ECO:0007669"/>
    <property type="project" value="InterPro"/>
</dbReference>
<evidence type="ECO:0000259" key="2">
    <source>
        <dbReference type="PROSITE" id="PS51677"/>
    </source>
</evidence>
<dbReference type="OrthoDB" id="9778320at2"/>
<dbReference type="SUPFAM" id="SSF88713">
    <property type="entry name" value="Glycoside hydrolase/deacetylase"/>
    <property type="match status" value="1"/>
</dbReference>
<keyword evidence="4" id="KW-1185">Reference proteome</keyword>
<dbReference type="InterPro" id="IPR051398">
    <property type="entry name" value="Polysacch_Deacetylase"/>
</dbReference>
<dbReference type="Gene3D" id="3.20.20.370">
    <property type="entry name" value="Glycoside hydrolase/deacetylase"/>
    <property type="match status" value="1"/>
</dbReference>
<accession>A0A660DV77</accession>
<organism evidence="3 4">
    <name type="scientific">Lactiplantibacillus mudanjiangensis</name>
    <dbReference type="NCBI Taxonomy" id="1296538"/>
    <lineage>
        <taxon>Bacteria</taxon>
        <taxon>Bacillati</taxon>
        <taxon>Bacillota</taxon>
        <taxon>Bacilli</taxon>
        <taxon>Lactobacillales</taxon>
        <taxon>Lactobacillaceae</taxon>
        <taxon>Lactiplantibacillus</taxon>
    </lineage>
</organism>
<dbReference type="PROSITE" id="PS51677">
    <property type="entry name" value="NODB"/>
    <property type="match status" value="1"/>
</dbReference>
<protein>
    <submittedName>
        <fullName evidence="3">Polysaccharide deacetylase [Lactobacillus kunkeei]</fullName>
    </submittedName>
</protein>
<keyword evidence="1" id="KW-0732">Signal</keyword>
<gene>
    <name evidence="3" type="ORF">MUDAN_MDHGFNIF_02377</name>
</gene>
<dbReference type="InterPro" id="IPR002509">
    <property type="entry name" value="NODB_dom"/>
</dbReference>
<evidence type="ECO:0000313" key="3">
    <source>
        <dbReference type="EMBL" id="VDG27516.1"/>
    </source>
</evidence>
<evidence type="ECO:0000313" key="4">
    <source>
        <dbReference type="Proteomes" id="UP000289996"/>
    </source>
</evidence>
<dbReference type="InterPro" id="IPR011330">
    <property type="entry name" value="Glyco_hydro/deAcase_b/a-brl"/>
</dbReference>
<dbReference type="GO" id="GO:0005975">
    <property type="term" value="P:carbohydrate metabolic process"/>
    <property type="evidence" value="ECO:0007669"/>
    <property type="project" value="InterPro"/>
</dbReference>
<dbReference type="PANTHER" id="PTHR34216:SF7">
    <property type="entry name" value="POLY-BETA-1,6-N-ACETYL-D-GLUCOSAMINE N-DEACETYLASE"/>
    <property type="match status" value="1"/>
</dbReference>
<feature type="domain" description="NodB homology" evidence="2">
    <location>
        <begin position="122"/>
        <end position="297"/>
    </location>
</feature>
<name>A0A660DV77_9LACO</name>
<proteinExistence type="predicted"/>
<dbReference type="AlphaFoldDB" id="A0A660DV77"/>
<dbReference type="Pfam" id="PF01522">
    <property type="entry name" value="Polysacc_deac_1"/>
    <property type="match status" value="1"/>
</dbReference>